<dbReference type="OrthoDB" id="2984821at2759"/>
<evidence type="ECO:0000313" key="2">
    <source>
        <dbReference type="EMBL" id="OSX57105.1"/>
    </source>
</evidence>
<accession>A0A1X6ML58</accession>
<feature type="compositionally biased region" description="Gly residues" evidence="1">
    <location>
        <begin position="161"/>
        <end position="173"/>
    </location>
</feature>
<evidence type="ECO:0000256" key="1">
    <source>
        <dbReference type="SAM" id="MobiDB-lite"/>
    </source>
</evidence>
<name>A0A1X6ML58_9APHY</name>
<proteinExistence type="predicted"/>
<dbReference type="Proteomes" id="UP000194127">
    <property type="component" value="Unassembled WGS sequence"/>
</dbReference>
<feature type="region of interest" description="Disordered" evidence="1">
    <location>
        <begin position="153"/>
        <end position="173"/>
    </location>
</feature>
<evidence type="ECO:0000313" key="3">
    <source>
        <dbReference type="Proteomes" id="UP000194127"/>
    </source>
</evidence>
<protein>
    <submittedName>
        <fullName evidence="2">Uncharacterized protein</fullName>
    </submittedName>
</protein>
<dbReference type="GeneID" id="36327192"/>
<dbReference type="RefSeq" id="XP_024333899.1">
    <property type="nucleotide sequence ID" value="XM_024482242.1"/>
</dbReference>
<dbReference type="EMBL" id="KZ110609">
    <property type="protein sequence ID" value="OSX57105.1"/>
    <property type="molecule type" value="Genomic_DNA"/>
</dbReference>
<organism evidence="2 3">
    <name type="scientific">Postia placenta MAD-698-R-SB12</name>
    <dbReference type="NCBI Taxonomy" id="670580"/>
    <lineage>
        <taxon>Eukaryota</taxon>
        <taxon>Fungi</taxon>
        <taxon>Dikarya</taxon>
        <taxon>Basidiomycota</taxon>
        <taxon>Agaricomycotina</taxon>
        <taxon>Agaricomycetes</taxon>
        <taxon>Polyporales</taxon>
        <taxon>Adustoporiaceae</taxon>
        <taxon>Rhodonia</taxon>
    </lineage>
</organism>
<dbReference type="AlphaFoldDB" id="A0A1X6ML58"/>
<keyword evidence="3" id="KW-1185">Reference proteome</keyword>
<gene>
    <name evidence="2" type="ORF">POSPLADRAFT_1067890</name>
</gene>
<sequence length="219" mass="23829">MSTNIELAISSLLQRGLPISVSNVLLAYLRILGYAPPDATDVSVPHEAVVAFEHALDKEPRATATSNAFRPRAHLPEITQLRKDYWRERLAAPPAARCTCPSCGHVVSYRRDMPKESDDECEPISVPAPKKRVKRSPRRSCTVLPSATIADRGRHCREGPGETGSGAPWGGVREGAAGSVRPVDEHMHLMTLCSISVARHTAPGDNYEAGGRPFRSLMC</sequence>
<reference evidence="2 3" key="1">
    <citation type="submission" date="2017-04" db="EMBL/GenBank/DDBJ databases">
        <title>Genome Sequence of the Model Brown-Rot Fungus Postia placenta SB12.</title>
        <authorList>
            <consortium name="DOE Joint Genome Institute"/>
            <person name="Gaskell J."/>
            <person name="Kersten P."/>
            <person name="Larrondo L.F."/>
            <person name="Canessa P."/>
            <person name="Martinez D."/>
            <person name="Hibbett D."/>
            <person name="Schmoll M."/>
            <person name="Kubicek C.P."/>
            <person name="Martinez A.T."/>
            <person name="Yadav J."/>
            <person name="Master E."/>
            <person name="Magnuson J.K."/>
            <person name="James T."/>
            <person name="Yaver D."/>
            <person name="Berka R."/>
            <person name="Labutti K."/>
            <person name="Lipzen A."/>
            <person name="Aerts A."/>
            <person name="Barry K."/>
            <person name="Henrissat B."/>
            <person name="Blanchette R."/>
            <person name="Grigoriev I."/>
            <person name="Cullen D."/>
        </authorList>
    </citation>
    <scope>NUCLEOTIDE SEQUENCE [LARGE SCALE GENOMIC DNA]</scope>
    <source>
        <strain evidence="2 3">MAD-698-R-SB12</strain>
    </source>
</reference>